<dbReference type="OrthoDB" id="247006at2759"/>
<dbReference type="EMBL" id="LDAU01000084">
    <property type="protein sequence ID" value="KRX07299.1"/>
    <property type="molecule type" value="Genomic_DNA"/>
</dbReference>
<dbReference type="PROSITE" id="PS50157">
    <property type="entry name" value="ZINC_FINGER_C2H2_2"/>
    <property type="match status" value="1"/>
</dbReference>
<feature type="domain" description="C2H2-type" evidence="4">
    <location>
        <begin position="868"/>
        <end position="895"/>
    </location>
</feature>
<dbReference type="InterPro" id="IPR011989">
    <property type="entry name" value="ARM-like"/>
</dbReference>
<dbReference type="Gene3D" id="1.25.10.10">
    <property type="entry name" value="Leucine-rich Repeat Variant"/>
    <property type="match status" value="1"/>
</dbReference>
<accession>A0A0V0QY77</accession>
<evidence type="ECO:0000256" key="2">
    <source>
        <dbReference type="SAM" id="Coils"/>
    </source>
</evidence>
<evidence type="ECO:0000313" key="6">
    <source>
        <dbReference type="Proteomes" id="UP000054937"/>
    </source>
</evidence>
<reference evidence="5 6" key="1">
    <citation type="journal article" date="2015" name="Sci. Rep.">
        <title>Genome of the facultative scuticociliatosis pathogen Pseudocohnilembus persalinus provides insight into its virulence through horizontal gene transfer.</title>
        <authorList>
            <person name="Xiong J."/>
            <person name="Wang G."/>
            <person name="Cheng J."/>
            <person name="Tian M."/>
            <person name="Pan X."/>
            <person name="Warren A."/>
            <person name="Jiang C."/>
            <person name="Yuan D."/>
            <person name="Miao W."/>
        </authorList>
    </citation>
    <scope>NUCLEOTIDE SEQUENCE [LARGE SCALE GENOMIC DNA]</scope>
    <source>
        <strain evidence="5">36N120E</strain>
    </source>
</reference>
<dbReference type="PANTHER" id="PTHR21356">
    <property type="entry name" value="ARMADILLO REPEAT CONTAINING 2"/>
    <property type="match status" value="1"/>
</dbReference>
<feature type="region of interest" description="Disordered" evidence="3">
    <location>
        <begin position="1"/>
        <end position="25"/>
    </location>
</feature>
<evidence type="ECO:0000256" key="1">
    <source>
        <dbReference type="PROSITE-ProRule" id="PRU00042"/>
    </source>
</evidence>
<dbReference type="PROSITE" id="PS00028">
    <property type="entry name" value="ZINC_FINGER_C2H2_1"/>
    <property type="match status" value="1"/>
</dbReference>
<dbReference type="SMART" id="SM00355">
    <property type="entry name" value="ZnF_C2H2"/>
    <property type="match status" value="1"/>
</dbReference>
<comment type="caution">
    <text evidence="5">The sequence shown here is derived from an EMBL/GenBank/DDBJ whole genome shotgun (WGS) entry which is preliminary data.</text>
</comment>
<dbReference type="InterPro" id="IPR038905">
    <property type="entry name" value="ARMC2"/>
</dbReference>
<gene>
    <name evidence="5" type="ORF">PPERSA_06914</name>
</gene>
<keyword evidence="1" id="KW-0479">Metal-binding</keyword>
<feature type="coiled-coil region" evidence="2">
    <location>
        <begin position="223"/>
        <end position="250"/>
    </location>
</feature>
<protein>
    <submittedName>
        <fullName evidence="5">Armadillo-type fold</fullName>
    </submittedName>
</protein>
<dbReference type="AlphaFoldDB" id="A0A0V0QY77"/>
<evidence type="ECO:0000259" key="4">
    <source>
        <dbReference type="PROSITE" id="PS50157"/>
    </source>
</evidence>
<dbReference type="PANTHER" id="PTHR21356:SF1">
    <property type="entry name" value="ARMADILLO REPEAT-CONTAINING PROTEIN 2"/>
    <property type="match status" value="1"/>
</dbReference>
<proteinExistence type="predicted"/>
<dbReference type="InParanoid" id="A0A0V0QY77"/>
<evidence type="ECO:0000313" key="5">
    <source>
        <dbReference type="EMBL" id="KRX07299.1"/>
    </source>
</evidence>
<dbReference type="Proteomes" id="UP000054937">
    <property type="component" value="Unassembled WGS sequence"/>
</dbReference>
<feature type="region of interest" description="Disordered" evidence="3">
    <location>
        <begin position="50"/>
        <end position="80"/>
    </location>
</feature>
<dbReference type="InterPro" id="IPR013087">
    <property type="entry name" value="Znf_C2H2_type"/>
</dbReference>
<evidence type="ECO:0000256" key="3">
    <source>
        <dbReference type="SAM" id="MobiDB-lite"/>
    </source>
</evidence>
<feature type="compositionally biased region" description="Polar residues" evidence="3">
    <location>
        <begin position="1"/>
        <end position="14"/>
    </location>
</feature>
<organism evidence="5 6">
    <name type="scientific">Pseudocohnilembus persalinus</name>
    <name type="common">Ciliate</name>
    <dbReference type="NCBI Taxonomy" id="266149"/>
    <lineage>
        <taxon>Eukaryota</taxon>
        <taxon>Sar</taxon>
        <taxon>Alveolata</taxon>
        <taxon>Ciliophora</taxon>
        <taxon>Intramacronucleata</taxon>
        <taxon>Oligohymenophorea</taxon>
        <taxon>Scuticociliatia</taxon>
        <taxon>Philasterida</taxon>
        <taxon>Pseudocohnilembidae</taxon>
        <taxon>Pseudocohnilembus</taxon>
    </lineage>
</organism>
<sequence>MQGLNNNTLTSTISKRPPVQLSRDAKGNVITRVRGNSLLKEKPIQQQLDEKSNIKNKQNSAHQSLNSSGSSFYKQQGNIPVNPVNKFTSSILNRSGSKGKIPLSQNSIKKLQKIPQEQLVKAQEKLGSQFSKQKDQNITNSELNSQKSTQNSQQLTQISQIKQKIQSDKFQQEKLQNQKPKFEDLKQDDIEDKPEFSQSMVNFLKKQSHKQPLKIQKADKAVSQQYEKDFNQVIKELKQFAENKQQAEDDQMKELMGRVSVLILDWEKQQDLTQKMCMRETLLQGLIFILKDIENPKIRIRSIKQVINLMRNIGFKYIFSEKDSKELILPPEALYEFLLQVLKESQKLTQKGEIQHVLLEENMTLQYFELLSAIKENISSKDLNLKSINILQQLYSIMKNETSNEQSRKKYFIPQNLVLVTSFLHFFQFDEKNTTEKVSEKLFELYITITALIRNLAIDVNCTIAYHKYRVIDKLTKSIELYPHINDLMLNTVRILSKVSLNRECSIQMFENQHFIKNILGFYKTYKQNLYIIIRISFILANLTAFIQDIRTFIYFQMKGFQDIYLCLDYYTNKENSQKNQQNSETDKMNITNTGWDFKQLQKENDVEALIKIIRLIANLLTVEDIGQDLIKNKNMYYKDLIKKLKQLIHGKDIQLHQELIVCSLSCLANLTFYEKQPLPTTDFEFKNSKLELIVSLGNYIMQIDNEDICCEALRVISNLSRHKDLITNMIKFKIVEGVIVILDSNSKEIVYYALGALINLLNNDDIKRLFGVSIIEGVLEILKDCNIEDQEILITGFKCMANIIDVNSQLDKQYIDEIEIVLERIGAECDTLIEQSQDLDQINLINEIFDMRGVINQIYNNMPEESVHCPVPNCGRKFKNQEDLQAHVKRRHNL</sequence>
<dbReference type="GO" id="GO:0008270">
    <property type="term" value="F:zinc ion binding"/>
    <property type="evidence" value="ECO:0007669"/>
    <property type="project" value="UniProtKB-KW"/>
</dbReference>
<dbReference type="OMA" id="NEDICCE"/>
<dbReference type="GO" id="GO:0044782">
    <property type="term" value="P:cilium organization"/>
    <property type="evidence" value="ECO:0007669"/>
    <property type="project" value="TreeGrafter"/>
</dbReference>
<feature type="region of interest" description="Disordered" evidence="3">
    <location>
        <begin position="169"/>
        <end position="188"/>
    </location>
</feature>
<keyword evidence="6" id="KW-1185">Reference proteome</keyword>
<keyword evidence="1" id="KW-0862">Zinc</keyword>
<dbReference type="InterPro" id="IPR016024">
    <property type="entry name" value="ARM-type_fold"/>
</dbReference>
<dbReference type="SUPFAM" id="SSF48371">
    <property type="entry name" value="ARM repeat"/>
    <property type="match status" value="1"/>
</dbReference>
<keyword evidence="1" id="KW-0863">Zinc-finger</keyword>
<name>A0A0V0QY77_PSEPJ</name>
<keyword evidence="2" id="KW-0175">Coiled coil</keyword>
<feature type="compositionally biased region" description="Polar residues" evidence="3">
    <location>
        <begin position="55"/>
        <end position="80"/>
    </location>
</feature>